<evidence type="ECO:0000256" key="2">
    <source>
        <dbReference type="ARBA" id="ARBA00022691"/>
    </source>
</evidence>
<dbReference type="InterPro" id="IPR050377">
    <property type="entry name" value="Radical_SAM_PqqE_MftC-like"/>
</dbReference>
<dbReference type="SFLD" id="SFLDG01067">
    <property type="entry name" value="SPASM/twitch_domain_containing"/>
    <property type="match status" value="1"/>
</dbReference>
<feature type="domain" description="Radical SAM core" evidence="6">
    <location>
        <begin position="141"/>
        <end position="365"/>
    </location>
</feature>
<accession>A0AAP3BFI4</accession>
<keyword evidence="2" id="KW-0949">S-adenosyl-L-methionine</keyword>
<dbReference type="InterPro" id="IPR007197">
    <property type="entry name" value="rSAM"/>
</dbReference>
<dbReference type="Proteomes" id="UP001209344">
    <property type="component" value="Unassembled WGS sequence"/>
</dbReference>
<dbReference type="Pfam" id="PF13186">
    <property type="entry name" value="SPASM"/>
    <property type="match status" value="1"/>
</dbReference>
<organism evidence="7 8">
    <name type="scientific">Segatella copri</name>
    <dbReference type="NCBI Taxonomy" id="165179"/>
    <lineage>
        <taxon>Bacteria</taxon>
        <taxon>Pseudomonadati</taxon>
        <taxon>Bacteroidota</taxon>
        <taxon>Bacteroidia</taxon>
        <taxon>Bacteroidales</taxon>
        <taxon>Prevotellaceae</taxon>
        <taxon>Segatella</taxon>
    </lineage>
</organism>
<dbReference type="PANTHER" id="PTHR11228">
    <property type="entry name" value="RADICAL SAM DOMAIN PROTEIN"/>
    <property type="match status" value="1"/>
</dbReference>
<dbReference type="PANTHER" id="PTHR11228:SF7">
    <property type="entry name" value="PQQA PEPTIDE CYCLASE"/>
    <property type="match status" value="1"/>
</dbReference>
<dbReference type="RefSeq" id="WP_264966461.1">
    <property type="nucleotide sequence ID" value="NZ_JAPDVK010000003.1"/>
</dbReference>
<comment type="cofactor">
    <cofactor evidence="1">
        <name>[4Fe-4S] cluster</name>
        <dbReference type="ChEBI" id="CHEBI:49883"/>
    </cofactor>
</comment>
<dbReference type="InterPro" id="IPR013785">
    <property type="entry name" value="Aldolase_TIM"/>
</dbReference>
<dbReference type="CDD" id="cd21109">
    <property type="entry name" value="SPASM"/>
    <property type="match status" value="1"/>
</dbReference>
<dbReference type="InterPro" id="IPR058240">
    <property type="entry name" value="rSAM_sf"/>
</dbReference>
<gene>
    <name evidence="7" type="ORF">ONT16_11140</name>
</gene>
<proteinExistence type="predicted"/>
<evidence type="ECO:0000256" key="1">
    <source>
        <dbReference type="ARBA" id="ARBA00001966"/>
    </source>
</evidence>
<evidence type="ECO:0000256" key="4">
    <source>
        <dbReference type="ARBA" id="ARBA00023004"/>
    </source>
</evidence>
<dbReference type="SUPFAM" id="SSF102114">
    <property type="entry name" value="Radical SAM enzymes"/>
    <property type="match status" value="1"/>
</dbReference>
<keyword evidence="3" id="KW-0479">Metal-binding</keyword>
<evidence type="ECO:0000259" key="6">
    <source>
        <dbReference type="PROSITE" id="PS51918"/>
    </source>
</evidence>
<dbReference type="PROSITE" id="PS51918">
    <property type="entry name" value="RADICAL_SAM"/>
    <property type="match status" value="1"/>
</dbReference>
<dbReference type="CDD" id="cd01335">
    <property type="entry name" value="Radical_SAM"/>
    <property type="match status" value="1"/>
</dbReference>
<comment type="caution">
    <text evidence="7">The sequence shown here is derived from an EMBL/GenBank/DDBJ whole genome shotgun (WGS) entry which is preliminary data.</text>
</comment>
<protein>
    <submittedName>
        <fullName evidence="7">Radical SAM protein</fullName>
    </submittedName>
</protein>
<dbReference type="AlphaFoldDB" id="A0AAP3BFI4"/>
<dbReference type="EMBL" id="JAPDVK010000003">
    <property type="protein sequence ID" value="MCW4128794.1"/>
    <property type="molecule type" value="Genomic_DNA"/>
</dbReference>
<dbReference type="SFLD" id="SFLDS00029">
    <property type="entry name" value="Radical_SAM"/>
    <property type="match status" value="1"/>
</dbReference>
<dbReference type="Gene3D" id="3.20.20.70">
    <property type="entry name" value="Aldolase class I"/>
    <property type="match status" value="1"/>
</dbReference>
<dbReference type="InterPro" id="IPR023885">
    <property type="entry name" value="4Fe4S-binding_SPASM_dom"/>
</dbReference>
<dbReference type="Pfam" id="PF04055">
    <property type="entry name" value="Radical_SAM"/>
    <property type="match status" value="1"/>
</dbReference>
<dbReference type="GO" id="GO:0051536">
    <property type="term" value="F:iron-sulfur cluster binding"/>
    <property type="evidence" value="ECO:0007669"/>
    <property type="project" value="UniProtKB-KW"/>
</dbReference>
<evidence type="ECO:0000313" key="7">
    <source>
        <dbReference type="EMBL" id="MCW4128794.1"/>
    </source>
</evidence>
<name>A0AAP3BFI4_9BACT</name>
<dbReference type="GO" id="GO:0046872">
    <property type="term" value="F:metal ion binding"/>
    <property type="evidence" value="ECO:0007669"/>
    <property type="project" value="UniProtKB-KW"/>
</dbReference>
<keyword evidence="5" id="KW-0411">Iron-sulfur</keyword>
<evidence type="ECO:0000256" key="5">
    <source>
        <dbReference type="ARBA" id="ARBA00023014"/>
    </source>
</evidence>
<reference evidence="7" key="1">
    <citation type="submission" date="2022-11" db="EMBL/GenBank/DDBJ databases">
        <title>Genomic repertoires linked with pathogenic potency of arthritogenic Prevotella copri isolated from the gut of rheumatoid arthritis patients.</title>
        <authorList>
            <person name="Nii T."/>
            <person name="Maeda Y."/>
            <person name="Motooka D."/>
            <person name="Naito M."/>
            <person name="Matsumoto Y."/>
            <person name="Ogawa T."/>
            <person name="Oguro-Igashira E."/>
            <person name="Kishikawa T."/>
            <person name="Yamashita M."/>
            <person name="Koizumi S."/>
            <person name="Kurakawa T."/>
            <person name="Okumura R."/>
            <person name="Kayama H."/>
            <person name="Murakami M."/>
            <person name="Sakaguchi T."/>
            <person name="Das B."/>
            <person name="Nakamura S."/>
            <person name="Okada Y."/>
            <person name="Kumanogoh A."/>
            <person name="Takeda K."/>
        </authorList>
    </citation>
    <scope>NUCLEOTIDE SEQUENCE</scope>
    <source>
        <strain evidence="7">F3-75</strain>
    </source>
</reference>
<keyword evidence="4" id="KW-0408">Iron</keyword>
<sequence length="500" mass="58207">MMSQNETYVLNPDYHFKGDKDRIVMYSKKQVSSFSSSDWVSFIHPTQAQILNVFAVKRTFGEQCKLLALKYGISEGQISEMLAPYIENKNVVHTIFKENKIYFPQNVLIAWHNVEELFKEDTNNVVQVNCNDVNLKQDRMHIAPQSILLMLTNKCVTKCKYCYADKNTKYTPMSTDEVLHLIDDAKRLKMSYIDVIGGEVFCRKDWDIIIKKIVDNGLMPNFISTKMPIAEETIKRLKDTGYNNVVQISLDSLDEQVLSTLIDCKVGYVNKMKQTIINLEAYGFKVQFDTILTKLTANRKSLDQLFLFISKVTNLEYWEIRIPEVSIYTPETYKEIKANKDQLLDCIDYINETLRPKAQFKLFCSDNCLEEHLGEGKDIDKHFYGGKCIMLKQLAFVLPDGKVSACEQLYWHPQFIIGDLKKQSIEEIWNSPKAWELYNLSQGVFRKESVCSHCKIFDFCNLENHRRCFVKVIKAYGKDKWDYPDPRCQYAPKVTSDLLY</sequence>
<evidence type="ECO:0000313" key="8">
    <source>
        <dbReference type="Proteomes" id="UP001209344"/>
    </source>
</evidence>
<evidence type="ECO:0000256" key="3">
    <source>
        <dbReference type="ARBA" id="ARBA00022723"/>
    </source>
</evidence>
<dbReference type="NCBIfam" id="TIGR04085">
    <property type="entry name" value="rSAM_more_4Fe4S"/>
    <property type="match status" value="1"/>
</dbReference>
<dbReference type="GO" id="GO:0003824">
    <property type="term" value="F:catalytic activity"/>
    <property type="evidence" value="ECO:0007669"/>
    <property type="project" value="InterPro"/>
</dbReference>